<proteinExistence type="inferred from homology"/>
<evidence type="ECO:0000256" key="8">
    <source>
        <dbReference type="ARBA" id="ARBA00033408"/>
    </source>
</evidence>
<dbReference type="FunFam" id="3.40.50.300:FF:000319">
    <property type="entry name" value="DNA repair protein RecN"/>
    <property type="match status" value="1"/>
</dbReference>
<dbReference type="STRING" id="1450648.CLORY_12760"/>
<dbReference type="PANTHER" id="PTHR11059:SF0">
    <property type="entry name" value="DNA REPAIR PROTEIN RECN"/>
    <property type="match status" value="1"/>
</dbReference>
<dbReference type="Proteomes" id="UP000190080">
    <property type="component" value="Unassembled WGS sequence"/>
</dbReference>
<organism evidence="12 13">
    <name type="scientific">Clostridium oryzae</name>
    <dbReference type="NCBI Taxonomy" id="1450648"/>
    <lineage>
        <taxon>Bacteria</taxon>
        <taxon>Bacillati</taxon>
        <taxon>Bacillota</taxon>
        <taxon>Clostridia</taxon>
        <taxon>Eubacteriales</taxon>
        <taxon>Clostridiaceae</taxon>
        <taxon>Clostridium</taxon>
    </lineage>
</organism>
<evidence type="ECO:0000259" key="11">
    <source>
        <dbReference type="Pfam" id="PF02463"/>
    </source>
</evidence>
<gene>
    <name evidence="12" type="primary">recN</name>
    <name evidence="12" type="ORF">CLORY_12760</name>
</gene>
<feature type="coiled-coil region" evidence="10">
    <location>
        <begin position="329"/>
        <end position="359"/>
    </location>
</feature>
<dbReference type="GO" id="GO:0009432">
    <property type="term" value="P:SOS response"/>
    <property type="evidence" value="ECO:0007669"/>
    <property type="project" value="TreeGrafter"/>
</dbReference>
<accession>A0A1V4ITH6</accession>
<evidence type="ECO:0000256" key="5">
    <source>
        <dbReference type="ARBA" id="ARBA00022763"/>
    </source>
</evidence>
<dbReference type="Gene3D" id="3.40.50.300">
    <property type="entry name" value="P-loop containing nucleotide triphosphate hydrolases"/>
    <property type="match status" value="2"/>
</dbReference>
<dbReference type="SUPFAM" id="SSF52540">
    <property type="entry name" value="P-loop containing nucleoside triphosphate hydrolases"/>
    <property type="match status" value="1"/>
</dbReference>
<evidence type="ECO:0000256" key="7">
    <source>
        <dbReference type="ARBA" id="ARBA00023204"/>
    </source>
</evidence>
<name>A0A1V4ITH6_9CLOT</name>
<keyword evidence="13" id="KW-1185">Reference proteome</keyword>
<protein>
    <recommendedName>
        <fullName evidence="3 9">DNA repair protein RecN</fullName>
    </recommendedName>
    <alternativeName>
        <fullName evidence="8 9">Recombination protein N</fullName>
    </alternativeName>
</protein>
<dbReference type="Pfam" id="PF02463">
    <property type="entry name" value="SMC_N"/>
    <property type="match status" value="1"/>
</dbReference>
<evidence type="ECO:0000256" key="9">
    <source>
        <dbReference type="PIRNR" id="PIRNR003128"/>
    </source>
</evidence>
<keyword evidence="4" id="KW-0547">Nucleotide-binding</keyword>
<evidence type="ECO:0000256" key="3">
    <source>
        <dbReference type="ARBA" id="ARBA00021315"/>
    </source>
</evidence>
<evidence type="ECO:0000256" key="6">
    <source>
        <dbReference type="ARBA" id="ARBA00022840"/>
    </source>
</evidence>
<feature type="domain" description="RecF/RecN/SMC N-terminal" evidence="11">
    <location>
        <begin position="2"/>
        <end position="510"/>
    </location>
</feature>
<evidence type="ECO:0000256" key="2">
    <source>
        <dbReference type="ARBA" id="ARBA00009441"/>
    </source>
</evidence>
<keyword evidence="10" id="KW-0175">Coiled coil</keyword>
<comment type="caution">
    <text evidence="12">The sequence shown here is derived from an EMBL/GenBank/DDBJ whole genome shotgun (WGS) entry which is preliminary data.</text>
</comment>
<sequence>MLLQINIKNFALIEELSLNFEKGFNVLTGETGAGKSILIDSINYVLGSKFSTDFIRSGEKSTYVEAVFTVDNDNTRKVLHKQDIESDDIIIISREGFSSGRSISKINGKSVILSSLRAVTSTLLDIHGQHENVHLLDSSTHIDYLDAYCGEEFENSLVKYKNLYGELNEIIDRIKKLEGTDTDNEKLINYLSFQISEIENAKLHLNEDTELEQQYEILNSSEKINNMLNSSYEILYNGTDSCPSISESLDTVIRNLRTIDSKLNVAKDIADSLEESYYNIEDNISKIRDIKDKYYYDQNEMEAINARIYEIARLKKKYGSTIDEIFTYLEKLNNDYNEIKNRNEILEKLYSERNSAEQKCYVQAKFLHELREQSAKKLEENIKKELAYIGMQRCNFKVEFQKLDELNARGFDKVQFMLAANAGDTLKPLDRIASGGELSRIMLSMKNVFIDKDQIPTVIFDEIDTGISGAIAQRVAEKMYLISCSHQVFCVTHLPQIASMSDMHYNVYKEVIGERTYTRIKKLNKNEKIFEISKMIGGIEVTKITQDNAKQIITMAEKTKKSIKI</sequence>
<dbReference type="PANTHER" id="PTHR11059">
    <property type="entry name" value="DNA REPAIR PROTEIN RECN"/>
    <property type="match status" value="1"/>
</dbReference>
<evidence type="ECO:0000256" key="4">
    <source>
        <dbReference type="ARBA" id="ARBA00022741"/>
    </source>
</evidence>
<evidence type="ECO:0000313" key="13">
    <source>
        <dbReference type="Proteomes" id="UP000190080"/>
    </source>
</evidence>
<dbReference type="GO" id="GO:0006310">
    <property type="term" value="P:DNA recombination"/>
    <property type="evidence" value="ECO:0007669"/>
    <property type="project" value="InterPro"/>
</dbReference>
<dbReference type="InterPro" id="IPR027417">
    <property type="entry name" value="P-loop_NTPase"/>
</dbReference>
<dbReference type="AlphaFoldDB" id="A0A1V4ITH6"/>
<dbReference type="EMBL" id="MZGV01000010">
    <property type="protein sequence ID" value="OPJ63193.1"/>
    <property type="molecule type" value="Genomic_DNA"/>
</dbReference>
<dbReference type="GO" id="GO:0005524">
    <property type="term" value="F:ATP binding"/>
    <property type="evidence" value="ECO:0007669"/>
    <property type="project" value="UniProtKB-KW"/>
</dbReference>
<comment type="function">
    <text evidence="1 9">May be involved in recombinational repair of damaged DNA.</text>
</comment>
<keyword evidence="6" id="KW-0067">ATP-binding</keyword>
<dbReference type="OrthoDB" id="9806954at2"/>
<dbReference type="RefSeq" id="WP_079422693.1">
    <property type="nucleotide sequence ID" value="NZ_MZGV01000010.1"/>
</dbReference>
<dbReference type="GO" id="GO:0006281">
    <property type="term" value="P:DNA repair"/>
    <property type="evidence" value="ECO:0007669"/>
    <property type="project" value="UniProtKB-KW"/>
</dbReference>
<evidence type="ECO:0000256" key="1">
    <source>
        <dbReference type="ARBA" id="ARBA00003618"/>
    </source>
</evidence>
<evidence type="ECO:0000313" key="12">
    <source>
        <dbReference type="EMBL" id="OPJ63193.1"/>
    </source>
</evidence>
<reference evidence="12 13" key="1">
    <citation type="submission" date="2017-03" db="EMBL/GenBank/DDBJ databases">
        <title>Genome sequence of Clostridium oryzae DSM 28571.</title>
        <authorList>
            <person name="Poehlein A."/>
            <person name="Daniel R."/>
        </authorList>
    </citation>
    <scope>NUCLEOTIDE SEQUENCE [LARGE SCALE GENOMIC DNA]</scope>
    <source>
        <strain evidence="12 13">DSM 28571</strain>
    </source>
</reference>
<keyword evidence="7 9" id="KW-0234">DNA repair</keyword>
<dbReference type="FunFam" id="3.40.50.300:FF:000356">
    <property type="entry name" value="DNA repair protein RecN"/>
    <property type="match status" value="1"/>
</dbReference>
<keyword evidence="5 9" id="KW-0227">DNA damage</keyword>
<dbReference type="PIRSF" id="PIRSF003128">
    <property type="entry name" value="RecN"/>
    <property type="match status" value="1"/>
</dbReference>
<dbReference type="NCBIfam" id="TIGR00634">
    <property type="entry name" value="recN"/>
    <property type="match status" value="1"/>
</dbReference>
<dbReference type="GO" id="GO:0043590">
    <property type="term" value="C:bacterial nucleoid"/>
    <property type="evidence" value="ECO:0007669"/>
    <property type="project" value="TreeGrafter"/>
</dbReference>
<dbReference type="CDD" id="cd03241">
    <property type="entry name" value="ABC_RecN"/>
    <property type="match status" value="2"/>
</dbReference>
<evidence type="ECO:0000256" key="10">
    <source>
        <dbReference type="SAM" id="Coils"/>
    </source>
</evidence>
<comment type="similarity">
    <text evidence="2 9">Belongs to the RecN family.</text>
</comment>
<dbReference type="InterPro" id="IPR004604">
    <property type="entry name" value="DNA_recomb/repair_RecN"/>
</dbReference>
<dbReference type="InterPro" id="IPR003395">
    <property type="entry name" value="RecF/RecN/SMC_N"/>
</dbReference>